<organism evidence="1 2">
    <name type="scientific">Trichonephila clavata</name>
    <name type="common">Joro spider</name>
    <name type="synonym">Nephila clavata</name>
    <dbReference type="NCBI Taxonomy" id="2740835"/>
    <lineage>
        <taxon>Eukaryota</taxon>
        <taxon>Metazoa</taxon>
        <taxon>Ecdysozoa</taxon>
        <taxon>Arthropoda</taxon>
        <taxon>Chelicerata</taxon>
        <taxon>Arachnida</taxon>
        <taxon>Araneae</taxon>
        <taxon>Araneomorphae</taxon>
        <taxon>Entelegynae</taxon>
        <taxon>Araneoidea</taxon>
        <taxon>Nephilidae</taxon>
        <taxon>Trichonephila</taxon>
    </lineage>
</organism>
<comment type="caution">
    <text evidence="1">The sequence shown here is derived from an EMBL/GenBank/DDBJ whole genome shotgun (WGS) entry which is preliminary data.</text>
</comment>
<gene>
    <name evidence="1" type="ORF">TNCT_52981</name>
</gene>
<dbReference type="Proteomes" id="UP000887116">
    <property type="component" value="Unassembled WGS sequence"/>
</dbReference>
<accession>A0A8X6KA98</accession>
<name>A0A8X6KA98_TRICU</name>
<reference evidence="1" key="1">
    <citation type="submission" date="2020-07" db="EMBL/GenBank/DDBJ databases">
        <title>Multicomponent nature underlies the extraordinary mechanical properties of spider dragline silk.</title>
        <authorList>
            <person name="Kono N."/>
            <person name="Nakamura H."/>
            <person name="Mori M."/>
            <person name="Yoshida Y."/>
            <person name="Ohtoshi R."/>
            <person name="Malay A.D."/>
            <person name="Moran D.A.P."/>
            <person name="Tomita M."/>
            <person name="Numata K."/>
            <person name="Arakawa K."/>
        </authorList>
    </citation>
    <scope>NUCLEOTIDE SEQUENCE</scope>
</reference>
<dbReference type="OrthoDB" id="10350083at2759"/>
<sequence length="130" mass="15308">MEKSLLHPPPQPQIYIQASHSHVILLFKKYILPSRTETWYKNHSRDLVMSLPRPLKYSSASSALLKMSTTLRCPKGPNRPDRPLPHDNQFGTRAGECLCHSFAQREIDQFCWRCARWCLFDRILRDEIMR</sequence>
<evidence type="ECO:0000313" key="2">
    <source>
        <dbReference type="Proteomes" id="UP000887116"/>
    </source>
</evidence>
<proteinExistence type="predicted"/>
<dbReference type="AlphaFoldDB" id="A0A8X6KA98"/>
<protein>
    <submittedName>
        <fullName evidence="1">Uncharacterized protein</fullName>
    </submittedName>
</protein>
<keyword evidence="2" id="KW-1185">Reference proteome</keyword>
<evidence type="ECO:0000313" key="1">
    <source>
        <dbReference type="EMBL" id="GFQ65838.1"/>
    </source>
</evidence>
<dbReference type="EMBL" id="BMAO01020232">
    <property type="protein sequence ID" value="GFQ65838.1"/>
    <property type="molecule type" value="Genomic_DNA"/>
</dbReference>